<keyword evidence="5 6" id="KW-0472">Membrane</keyword>
<evidence type="ECO:0000256" key="4">
    <source>
        <dbReference type="ARBA" id="ARBA00022989"/>
    </source>
</evidence>
<protein>
    <submittedName>
        <fullName evidence="7">Ribose import permease protein RbsC</fullName>
    </submittedName>
</protein>
<name>A0A645DGR8_9ZZZZ</name>
<evidence type="ECO:0000256" key="3">
    <source>
        <dbReference type="ARBA" id="ARBA00022692"/>
    </source>
</evidence>
<keyword evidence="3 6" id="KW-0812">Transmembrane</keyword>
<dbReference type="PANTHER" id="PTHR32196">
    <property type="entry name" value="ABC TRANSPORTER PERMEASE PROTEIN YPHD-RELATED-RELATED"/>
    <property type="match status" value="1"/>
</dbReference>
<keyword evidence="4 6" id="KW-1133">Transmembrane helix</keyword>
<evidence type="ECO:0000256" key="1">
    <source>
        <dbReference type="ARBA" id="ARBA00004651"/>
    </source>
</evidence>
<evidence type="ECO:0000256" key="5">
    <source>
        <dbReference type="ARBA" id="ARBA00023136"/>
    </source>
</evidence>
<dbReference type="PANTHER" id="PTHR32196:SF72">
    <property type="entry name" value="RIBOSE IMPORT PERMEASE PROTEIN RBSC"/>
    <property type="match status" value="1"/>
</dbReference>
<dbReference type="EMBL" id="VSSQ01036246">
    <property type="protein sequence ID" value="MPM88670.1"/>
    <property type="molecule type" value="Genomic_DNA"/>
</dbReference>
<sequence>MKGHLWSVFIVQGFLAALGGIVMMTRMFSASGNLALDGPLNIIPMVIVGGTAFSGGKGGAIKTLWGVILMNIIYNAMSMFSLQANMQEMVKGLILLIIIVADKYMENRSQKV</sequence>
<dbReference type="GO" id="GO:0005886">
    <property type="term" value="C:plasma membrane"/>
    <property type="evidence" value="ECO:0007669"/>
    <property type="project" value="UniProtKB-SubCell"/>
</dbReference>
<comment type="caution">
    <text evidence="7">The sequence shown here is derived from an EMBL/GenBank/DDBJ whole genome shotgun (WGS) entry which is preliminary data.</text>
</comment>
<organism evidence="7">
    <name type="scientific">bioreactor metagenome</name>
    <dbReference type="NCBI Taxonomy" id="1076179"/>
    <lineage>
        <taxon>unclassified sequences</taxon>
        <taxon>metagenomes</taxon>
        <taxon>ecological metagenomes</taxon>
    </lineage>
</organism>
<accession>A0A645DGR8</accession>
<gene>
    <name evidence="7" type="primary">rbsC_59</name>
    <name evidence="7" type="ORF">SDC9_135774</name>
</gene>
<dbReference type="Pfam" id="PF02653">
    <property type="entry name" value="BPD_transp_2"/>
    <property type="match status" value="1"/>
</dbReference>
<dbReference type="AlphaFoldDB" id="A0A645DGR8"/>
<proteinExistence type="predicted"/>
<dbReference type="GO" id="GO:0022857">
    <property type="term" value="F:transmembrane transporter activity"/>
    <property type="evidence" value="ECO:0007669"/>
    <property type="project" value="InterPro"/>
</dbReference>
<reference evidence="7" key="1">
    <citation type="submission" date="2019-08" db="EMBL/GenBank/DDBJ databases">
        <authorList>
            <person name="Kucharzyk K."/>
            <person name="Murdoch R.W."/>
            <person name="Higgins S."/>
            <person name="Loffler F."/>
        </authorList>
    </citation>
    <scope>NUCLEOTIDE SEQUENCE</scope>
</reference>
<evidence type="ECO:0000256" key="6">
    <source>
        <dbReference type="SAM" id="Phobius"/>
    </source>
</evidence>
<feature type="transmembrane region" description="Helical" evidence="6">
    <location>
        <begin position="6"/>
        <end position="25"/>
    </location>
</feature>
<evidence type="ECO:0000256" key="2">
    <source>
        <dbReference type="ARBA" id="ARBA00022475"/>
    </source>
</evidence>
<evidence type="ECO:0000313" key="7">
    <source>
        <dbReference type="EMBL" id="MPM88670.1"/>
    </source>
</evidence>
<dbReference type="InterPro" id="IPR001851">
    <property type="entry name" value="ABC_transp_permease"/>
</dbReference>
<keyword evidence="2" id="KW-1003">Cell membrane</keyword>
<comment type="subcellular location">
    <subcellularLocation>
        <location evidence="1">Cell membrane</location>
        <topology evidence="1">Multi-pass membrane protein</topology>
    </subcellularLocation>
</comment>